<comment type="caution">
    <text evidence="5">The sequence shown here is derived from an EMBL/GenBank/DDBJ whole genome shotgun (WGS) entry which is preliminary data.</text>
</comment>
<comment type="similarity">
    <text evidence="1 4">Belongs to the glycerate kinase type-1 family.</text>
</comment>
<dbReference type="NCBIfam" id="TIGR00045">
    <property type="entry name" value="glycerate kinase"/>
    <property type="match status" value="1"/>
</dbReference>
<accession>A0A542YU93</accession>
<dbReference type="Gene3D" id="3.90.1510.10">
    <property type="entry name" value="Glycerate kinase, domain 2"/>
    <property type="match status" value="1"/>
</dbReference>
<evidence type="ECO:0000256" key="1">
    <source>
        <dbReference type="ARBA" id="ARBA00006284"/>
    </source>
</evidence>
<organism evidence="5 6">
    <name type="scientific">Ornithinicoccus hortensis</name>
    <dbReference type="NCBI Taxonomy" id="82346"/>
    <lineage>
        <taxon>Bacteria</taxon>
        <taxon>Bacillati</taxon>
        <taxon>Actinomycetota</taxon>
        <taxon>Actinomycetes</taxon>
        <taxon>Micrococcales</taxon>
        <taxon>Intrasporangiaceae</taxon>
        <taxon>Ornithinicoccus</taxon>
    </lineage>
</organism>
<dbReference type="PANTHER" id="PTHR21599:SF0">
    <property type="entry name" value="GLYCERATE KINASE"/>
    <property type="match status" value="1"/>
</dbReference>
<evidence type="ECO:0000256" key="2">
    <source>
        <dbReference type="ARBA" id="ARBA00022679"/>
    </source>
</evidence>
<proteinExistence type="inferred from homology"/>
<evidence type="ECO:0000256" key="4">
    <source>
        <dbReference type="PIRNR" id="PIRNR006078"/>
    </source>
</evidence>
<keyword evidence="2 4" id="KW-0808">Transferase</keyword>
<keyword evidence="6" id="KW-1185">Reference proteome</keyword>
<gene>
    <name evidence="5" type="ORF">FB467_2671</name>
</gene>
<dbReference type="OrthoDB" id="9774290at2"/>
<evidence type="ECO:0000313" key="5">
    <source>
        <dbReference type="EMBL" id="TQL51524.1"/>
    </source>
</evidence>
<dbReference type="InterPro" id="IPR018193">
    <property type="entry name" value="Glyc_kinase_flavodox-like_fold"/>
</dbReference>
<dbReference type="GO" id="GO:0031388">
    <property type="term" value="P:organic acid phosphorylation"/>
    <property type="evidence" value="ECO:0007669"/>
    <property type="project" value="UniProtKB-UniRule"/>
</dbReference>
<dbReference type="PANTHER" id="PTHR21599">
    <property type="entry name" value="GLYCERATE KINASE"/>
    <property type="match status" value="1"/>
</dbReference>
<dbReference type="GO" id="GO:0008887">
    <property type="term" value="F:glycerate kinase activity"/>
    <property type="evidence" value="ECO:0007669"/>
    <property type="project" value="UniProtKB-UniRule"/>
</dbReference>
<sequence length="402" mass="40206">MRVVLAPDKFKGSLTAAEVCSALADGLRRELPEVEVVSVSVADGGDGTVAAVLDQGWQAVTTEVPGPWGDPVAATWAREPDGPGAVLEMAASSGIALAPQDVPSRPDDGPTRALTASTAGTGALFAAALDQGCSTIVLGVGGSATNDGGAGMLSALGARLLDASGHPVPPGAAGLESLDRVDLSGLDRRLLAAEVLLANDVDNPLTGDDGAAAVFGPQKGADPATVARIDAALARWAELLDAALPTLPEPTAGRPGRATARGAGAAGGTGYAAMAVGAQQVSGVDHVLDLVGLDDALEGADLVVTGEGMLDRQTLSGKAPVGVLARARRHGIPVVAVCGHRALTDAETDEVGFAAAYALTDLEPDVERCIEDPVPLLERVGGLLAGHVPPHQPPTSGREETP</sequence>
<dbReference type="InterPro" id="IPR036129">
    <property type="entry name" value="Glycerate_kinase_sf"/>
</dbReference>
<keyword evidence="3 4" id="KW-0418">Kinase</keyword>
<dbReference type="EMBL" id="VFOP01000001">
    <property type="protein sequence ID" value="TQL51524.1"/>
    <property type="molecule type" value="Genomic_DNA"/>
</dbReference>
<dbReference type="Gene3D" id="3.40.50.10350">
    <property type="entry name" value="Glycerate kinase, domain 1"/>
    <property type="match status" value="1"/>
</dbReference>
<evidence type="ECO:0000313" key="6">
    <source>
        <dbReference type="Proteomes" id="UP000319516"/>
    </source>
</evidence>
<dbReference type="SUPFAM" id="SSF110738">
    <property type="entry name" value="Glycerate kinase I"/>
    <property type="match status" value="1"/>
</dbReference>
<dbReference type="PIRSF" id="PIRSF006078">
    <property type="entry name" value="GlxK"/>
    <property type="match status" value="1"/>
</dbReference>
<dbReference type="Proteomes" id="UP000319516">
    <property type="component" value="Unassembled WGS sequence"/>
</dbReference>
<dbReference type="AlphaFoldDB" id="A0A542YU93"/>
<name>A0A542YU93_9MICO</name>
<dbReference type="Pfam" id="PF02595">
    <property type="entry name" value="Gly_kinase"/>
    <property type="match status" value="1"/>
</dbReference>
<dbReference type="InterPro" id="IPR018197">
    <property type="entry name" value="Glycerate_kinase_RE-like"/>
</dbReference>
<reference evidence="5 6" key="1">
    <citation type="submission" date="2019-06" db="EMBL/GenBank/DDBJ databases">
        <title>Sequencing the genomes of 1000 actinobacteria strains.</title>
        <authorList>
            <person name="Klenk H.-P."/>
        </authorList>
    </citation>
    <scope>NUCLEOTIDE SEQUENCE [LARGE SCALE GENOMIC DNA]</scope>
    <source>
        <strain evidence="5 6">DSM 12335</strain>
    </source>
</reference>
<dbReference type="RefSeq" id="WP_141785514.1">
    <property type="nucleotide sequence ID" value="NZ_BAAAIK010000011.1"/>
</dbReference>
<protein>
    <submittedName>
        <fullName evidence="5">Glycerate kinase</fullName>
    </submittedName>
</protein>
<evidence type="ECO:0000256" key="3">
    <source>
        <dbReference type="ARBA" id="ARBA00022777"/>
    </source>
</evidence>
<dbReference type="InterPro" id="IPR004381">
    <property type="entry name" value="Glycerate_kinase"/>
</dbReference>